<sequence length="264" mass="29488">MRRLKILFVTIFSLSVLPAFAANDTEALSQIAENLKQVCDKPENAGNYWDIRAKGNGGAEIKLKLADIGMTGEATFSKAEWHDIQKTVEDNNDYRNCVKALSPIFIEKFSGLVSEKFTVKKPKKRTLGGIKWQESGGGLKVTLSSCHRQFSSVICEFSADPTDSDLSIDLSENSAIYDQSGNKFVPSEITVANLKTAFRDHYFNETVHAELVRGIDITVKLKFNNVSKEFTTISKAILIATIKQKRASKENHIFTFRDINIVLD</sequence>
<reference evidence="1" key="1">
    <citation type="submission" date="2018-06" db="EMBL/GenBank/DDBJ databases">
        <authorList>
            <person name="Zhirakovskaya E."/>
        </authorList>
    </citation>
    <scope>NUCLEOTIDE SEQUENCE</scope>
</reference>
<organism evidence="1">
    <name type="scientific">hydrothermal vent metagenome</name>
    <dbReference type="NCBI Taxonomy" id="652676"/>
    <lineage>
        <taxon>unclassified sequences</taxon>
        <taxon>metagenomes</taxon>
        <taxon>ecological metagenomes</taxon>
    </lineage>
</organism>
<proteinExistence type="predicted"/>
<evidence type="ECO:0000313" key="1">
    <source>
        <dbReference type="EMBL" id="VAX01002.1"/>
    </source>
</evidence>
<dbReference type="AlphaFoldDB" id="A0A3B1AAD8"/>
<name>A0A3B1AAD8_9ZZZZ</name>
<dbReference type="EMBL" id="UOFU01000213">
    <property type="protein sequence ID" value="VAX01002.1"/>
    <property type="molecule type" value="Genomic_DNA"/>
</dbReference>
<protein>
    <submittedName>
        <fullName evidence="1">Uncharacterized protein</fullName>
    </submittedName>
</protein>
<accession>A0A3B1AAD8</accession>
<gene>
    <name evidence="1" type="ORF">MNBD_GAMMA20-1539</name>
</gene>